<keyword evidence="2" id="KW-1185">Reference proteome</keyword>
<organism evidence="1 2">
    <name type="scientific">Coemansia aciculifera</name>
    <dbReference type="NCBI Taxonomy" id="417176"/>
    <lineage>
        <taxon>Eukaryota</taxon>
        <taxon>Fungi</taxon>
        <taxon>Fungi incertae sedis</taxon>
        <taxon>Zoopagomycota</taxon>
        <taxon>Kickxellomycotina</taxon>
        <taxon>Kickxellomycetes</taxon>
        <taxon>Kickxellales</taxon>
        <taxon>Kickxellaceae</taxon>
        <taxon>Coemansia</taxon>
    </lineage>
</organism>
<evidence type="ECO:0000313" key="1">
    <source>
        <dbReference type="EMBL" id="KAJ2891559.1"/>
    </source>
</evidence>
<reference evidence="1" key="1">
    <citation type="submission" date="2022-07" db="EMBL/GenBank/DDBJ databases">
        <title>Phylogenomic reconstructions and comparative analyses of Kickxellomycotina fungi.</title>
        <authorList>
            <person name="Reynolds N.K."/>
            <person name="Stajich J.E."/>
            <person name="Barry K."/>
            <person name="Grigoriev I.V."/>
            <person name="Crous P."/>
            <person name="Smith M.E."/>
        </authorList>
    </citation>
    <scope>NUCLEOTIDE SEQUENCE</scope>
    <source>
        <strain evidence="1">CBS 190363</strain>
    </source>
</reference>
<dbReference type="Proteomes" id="UP001139981">
    <property type="component" value="Unassembled WGS sequence"/>
</dbReference>
<name>A0ACC1M0S1_9FUNG</name>
<evidence type="ECO:0000313" key="2">
    <source>
        <dbReference type="Proteomes" id="UP001139981"/>
    </source>
</evidence>
<dbReference type="EMBL" id="JANBVB010000958">
    <property type="protein sequence ID" value="KAJ2891559.1"/>
    <property type="molecule type" value="Genomic_DNA"/>
</dbReference>
<comment type="caution">
    <text evidence="1">The sequence shown here is derived from an EMBL/GenBank/DDBJ whole genome shotgun (WGS) entry which is preliminary data.</text>
</comment>
<accession>A0ACC1M0S1</accession>
<gene>
    <name evidence="1" type="ORF">IWW38_003568</name>
</gene>
<protein>
    <submittedName>
        <fullName evidence="1">Uncharacterized protein</fullName>
    </submittedName>
</protein>
<sequence length="459" mass="51362">MAETGEGPPNGQAAATSATAQNTRHYARPTRLITRLNAGRARPHLPTPPEDWQFVPSANLIPADSSPPRSRRRIAGDVRRRAAISSSLTALLASQPRLSELIPSQASAAWLDQLDDVGNGGEGQPARTAQEFEPPVIRGPIVDFDDISYGDVDDVIESDGSDTDMHRWEEGGFSSYEEWYAYTFLDGDILQLLDQDNGDRGPRIEPSSDAADSPSASGLRGSMMVRQPWNNDIAWSPYIYQQPAPNSALGDVGETCWRIKQHTLTASFREQSHLYSVHSSIKELPLRFLSTNDDLDSSNSHPRNMLCNNVAGYRTTRTSDVAVELCFESGRHCVVERIFVQSVMPRPRCTQLMVFASSRRYGLDELSKYDGFTFADYEQLARSVKDLSGRLPDPLPVAFFWLTHEDKYRQIQVLPRGVNCKYLYVKLLCSDRTNQKMGIRNFRVYGWSGPRSFSESAMI</sequence>
<proteinExistence type="predicted"/>